<comment type="cofactor">
    <cofactor evidence="3">
        <name>Zn(2+)</name>
        <dbReference type="ChEBI" id="CHEBI:29105"/>
    </cofactor>
    <text evidence="3">Binds 2 Zn(2+) ions.</text>
</comment>
<protein>
    <submittedName>
        <fullName evidence="6">Alkaline phosphatase</fullName>
    </submittedName>
</protein>
<dbReference type="PANTHER" id="PTHR11596:SF5">
    <property type="entry name" value="ALKALINE PHOSPHATASE"/>
    <property type="match status" value="1"/>
</dbReference>
<feature type="binding site" evidence="3">
    <location>
        <position position="142"/>
    </location>
    <ligand>
        <name>Mg(2+)</name>
        <dbReference type="ChEBI" id="CHEBI:18420"/>
    </ligand>
</feature>
<dbReference type="InterPro" id="IPR001952">
    <property type="entry name" value="Alkaline_phosphatase"/>
</dbReference>
<comment type="similarity">
    <text evidence="4">Belongs to the alkaline phosphatase family.</text>
</comment>
<evidence type="ECO:0000313" key="6">
    <source>
        <dbReference type="EMBL" id="HGY38348.1"/>
    </source>
</evidence>
<keyword evidence="5" id="KW-0175">Coiled coil</keyword>
<dbReference type="PANTHER" id="PTHR11596">
    <property type="entry name" value="ALKALINE PHOSPHATASE"/>
    <property type="match status" value="1"/>
</dbReference>
<dbReference type="Pfam" id="PF00245">
    <property type="entry name" value="Alk_phosphatase"/>
    <property type="match status" value="1"/>
</dbReference>
<feature type="binding site" evidence="3">
    <location>
        <position position="37"/>
    </location>
    <ligand>
        <name>Zn(2+)</name>
        <dbReference type="ChEBI" id="CHEBI:29105"/>
        <label>2</label>
    </ligand>
</feature>
<reference evidence="6" key="1">
    <citation type="journal article" date="2020" name="mSystems">
        <title>Genome- and Community-Level Interaction Insights into Carbon Utilization and Element Cycling Functions of Hydrothermarchaeota in Hydrothermal Sediment.</title>
        <authorList>
            <person name="Zhou Z."/>
            <person name="Liu Y."/>
            <person name="Xu W."/>
            <person name="Pan J."/>
            <person name="Luo Z.H."/>
            <person name="Li M."/>
        </authorList>
    </citation>
    <scope>NUCLEOTIDE SEQUENCE [LARGE SCALE GENOMIC DNA]</scope>
    <source>
        <strain evidence="6">SpSt-82</strain>
    </source>
</reference>
<dbReference type="CDD" id="cd16012">
    <property type="entry name" value="ALP"/>
    <property type="match status" value="1"/>
</dbReference>
<dbReference type="Gene3D" id="3.40.720.10">
    <property type="entry name" value="Alkaline Phosphatase, subunit A"/>
    <property type="match status" value="1"/>
</dbReference>
<gene>
    <name evidence="6" type="ORF">ENW11_00830</name>
</gene>
<evidence type="ECO:0000256" key="2">
    <source>
        <dbReference type="PIRSR" id="PIRSR601952-1"/>
    </source>
</evidence>
<feature type="binding site" evidence="3">
    <location>
        <position position="468"/>
    </location>
    <ligand>
        <name>Zn(2+)</name>
        <dbReference type="ChEBI" id="CHEBI:29105"/>
        <label>2</label>
    </ligand>
</feature>
<feature type="binding site" evidence="3">
    <location>
        <position position="144"/>
    </location>
    <ligand>
        <name>Mg(2+)</name>
        <dbReference type="ChEBI" id="CHEBI:18420"/>
    </ligand>
</feature>
<dbReference type="GO" id="GO:0004035">
    <property type="term" value="F:alkaline phosphatase activity"/>
    <property type="evidence" value="ECO:0007669"/>
    <property type="project" value="TreeGrafter"/>
</dbReference>
<feature type="binding site" evidence="3">
    <location>
        <position position="37"/>
    </location>
    <ligand>
        <name>Mg(2+)</name>
        <dbReference type="ChEBI" id="CHEBI:18420"/>
    </ligand>
</feature>
<feature type="binding site" evidence="3">
    <location>
        <position position="277"/>
    </location>
    <ligand>
        <name>Zn(2+)</name>
        <dbReference type="ChEBI" id="CHEBI:29105"/>
        <label>2</label>
    </ligand>
</feature>
<feature type="active site" description="Phosphoserine intermediate" evidence="2">
    <location>
        <position position="90"/>
    </location>
</feature>
<dbReference type="GO" id="GO:0046872">
    <property type="term" value="F:metal ion binding"/>
    <property type="evidence" value="ECO:0007669"/>
    <property type="project" value="UniProtKB-KW"/>
</dbReference>
<organism evidence="6">
    <name type="scientific">Candidatus Caldatribacterium saccharofermentans</name>
    <dbReference type="NCBI Taxonomy" id="1454753"/>
    <lineage>
        <taxon>Bacteria</taxon>
        <taxon>Pseudomonadati</taxon>
        <taxon>Atribacterota</taxon>
        <taxon>Atribacteria</taxon>
        <taxon>Atribacterales</taxon>
        <taxon>Candidatus Caldatribacteriaceae</taxon>
        <taxon>Candidatus Caldatribacterium</taxon>
    </lineage>
</organism>
<comment type="caution">
    <text evidence="6">The sequence shown here is derived from an EMBL/GenBank/DDBJ whole genome shotgun (WGS) entry which is preliminary data.</text>
</comment>
<keyword evidence="3" id="KW-0479">Metal-binding</keyword>
<feature type="coiled-coil region" evidence="5">
    <location>
        <begin position="383"/>
        <end position="414"/>
    </location>
</feature>
<feature type="binding site" evidence="3">
    <location>
        <position position="273"/>
    </location>
    <ligand>
        <name>Zn(2+)</name>
        <dbReference type="ChEBI" id="CHEBI:29105"/>
        <label>2</label>
    </ligand>
</feature>
<keyword evidence="1" id="KW-0597">Phosphoprotein</keyword>
<dbReference type="RefSeq" id="WP_017873933.1">
    <property type="nucleotide sequence ID" value="NZ_CP187957.1"/>
</dbReference>
<accession>A0A7V4TW12</accession>
<dbReference type="AlphaFoldDB" id="A0A7V4TW12"/>
<dbReference type="InterPro" id="IPR017850">
    <property type="entry name" value="Alkaline_phosphatase_core_sf"/>
</dbReference>
<dbReference type="SUPFAM" id="SSF53649">
    <property type="entry name" value="Alkaline phosphatase-like"/>
    <property type="match status" value="1"/>
</dbReference>
<sequence length="512" mass="57044">MISRFRYLVLLVVFMTMFLGSVAFAAGAKYVFLFIGDGMSMNSVTATELYLYDVKRGEKDAPGIERISFTRFPVVGLMNTFDAGRYITDSASAITAMMSGRKTLDGVLNMDVTKTEKFTTLAEEAQRAGMKIGDLSTVSLDHATPAGLYAHNPSRNNYYDIALELAKSGFNYFAGGGFRQPTGKEKDKESIFDILKKEGYTVIQSRSDFEKLTPPADKVVVINPVLDAEAAMPYAIDRGAEEFSLAELTRKGIELLADNPNGFFMMVEGGKIDWACHANDLRAAIGDILDFEQAVAEAVKFYEKHPEETLIVVTADHGNGGLSLGYALTGYNLYPRRLDHQKVSYEVFEKKVKEYFEKTPAEKRSLEDFWPVIQEHFGLLWLSAEEKAKLEEAAKEHAEAREKLAMAISDYERERLEEAFQASMTVLQGEKLEGDEAKVLYGGYDPLTVTLTKIIAEKAGFSWTTYSHTGEPVPVFALGVKAELFDGYYDNTEFYVKLKEALGLSVEATKTY</sequence>
<keyword evidence="3" id="KW-0862">Zinc</keyword>
<dbReference type="EMBL" id="DTIY01000005">
    <property type="protein sequence ID" value="HGY38348.1"/>
    <property type="molecule type" value="Genomic_DNA"/>
</dbReference>
<evidence type="ECO:0000256" key="3">
    <source>
        <dbReference type="PIRSR" id="PIRSR601952-2"/>
    </source>
</evidence>
<feature type="binding site" evidence="3">
    <location>
        <position position="316"/>
    </location>
    <ligand>
        <name>Zn(2+)</name>
        <dbReference type="ChEBI" id="CHEBI:29105"/>
        <label>2</label>
    </ligand>
</feature>
<feature type="binding site" evidence="3">
    <location>
        <position position="317"/>
    </location>
    <ligand>
        <name>Zn(2+)</name>
        <dbReference type="ChEBI" id="CHEBI:29105"/>
        <label>2</label>
    </ligand>
</feature>
<evidence type="ECO:0000256" key="5">
    <source>
        <dbReference type="SAM" id="Coils"/>
    </source>
</evidence>
<evidence type="ECO:0000256" key="1">
    <source>
        <dbReference type="ARBA" id="ARBA00022553"/>
    </source>
</evidence>
<name>A0A7V4TW12_9BACT</name>
<keyword evidence="3" id="KW-0460">Magnesium</keyword>
<comment type="cofactor">
    <cofactor evidence="3">
        <name>Mg(2+)</name>
        <dbReference type="ChEBI" id="CHEBI:18420"/>
    </cofactor>
    <text evidence="3">Binds 1 Mg(2+) ion.</text>
</comment>
<dbReference type="PRINTS" id="PR00113">
    <property type="entry name" value="ALKPHPHTASE"/>
</dbReference>
<dbReference type="SMART" id="SM00098">
    <property type="entry name" value="alkPPc"/>
    <property type="match status" value="1"/>
</dbReference>
<feature type="binding site" evidence="3">
    <location>
        <position position="268"/>
    </location>
    <ligand>
        <name>Mg(2+)</name>
        <dbReference type="ChEBI" id="CHEBI:18420"/>
    </ligand>
</feature>
<evidence type="ECO:0000256" key="4">
    <source>
        <dbReference type="RuleBase" id="RU003946"/>
    </source>
</evidence>
<proteinExistence type="inferred from homology"/>